<protein>
    <submittedName>
        <fullName evidence="11">Uncharacterized protein involved in exopolysaccharide biosynthesis</fullName>
    </submittedName>
</protein>
<evidence type="ECO:0000259" key="9">
    <source>
        <dbReference type="Pfam" id="PF02706"/>
    </source>
</evidence>
<dbReference type="GO" id="GO:0005886">
    <property type="term" value="C:plasma membrane"/>
    <property type="evidence" value="ECO:0007669"/>
    <property type="project" value="UniProtKB-SubCell"/>
</dbReference>
<proteinExistence type="inferred from homology"/>
<feature type="transmembrane region" description="Helical" evidence="8">
    <location>
        <begin position="386"/>
        <end position="405"/>
    </location>
</feature>
<feature type="domain" description="Tyrosine-protein kinase G-rich" evidence="10">
    <location>
        <begin position="363"/>
        <end position="407"/>
    </location>
</feature>
<feature type="coiled-coil region" evidence="7">
    <location>
        <begin position="166"/>
        <end position="237"/>
    </location>
</feature>
<dbReference type="InterPro" id="IPR032807">
    <property type="entry name" value="GNVR"/>
</dbReference>
<dbReference type="PANTHER" id="PTHR32309:SF13">
    <property type="entry name" value="FERRIC ENTEROBACTIN TRANSPORT PROTEIN FEPE"/>
    <property type="match status" value="1"/>
</dbReference>
<dbReference type="RefSeq" id="WP_078810994.1">
    <property type="nucleotide sequence ID" value="NZ_FUWM01000028.1"/>
</dbReference>
<evidence type="ECO:0000313" key="12">
    <source>
        <dbReference type="Proteomes" id="UP000190625"/>
    </source>
</evidence>
<organism evidence="11 12">
    <name type="scientific">Selenihalanaerobacter shriftii</name>
    <dbReference type="NCBI Taxonomy" id="142842"/>
    <lineage>
        <taxon>Bacteria</taxon>
        <taxon>Bacillati</taxon>
        <taxon>Bacillota</taxon>
        <taxon>Clostridia</taxon>
        <taxon>Halanaerobiales</taxon>
        <taxon>Halobacteroidaceae</taxon>
        <taxon>Selenihalanaerobacter</taxon>
    </lineage>
</organism>
<name>A0A1T4QIZ8_9FIRM</name>
<dbReference type="STRING" id="142842.SAMN02745118_02583"/>
<dbReference type="InterPro" id="IPR050445">
    <property type="entry name" value="Bact_polysacc_biosynth/exp"/>
</dbReference>
<dbReference type="Pfam" id="PF13807">
    <property type="entry name" value="GNVR"/>
    <property type="match status" value="1"/>
</dbReference>
<dbReference type="PANTHER" id="PTHR32309">
    <property type="entry name" value="TYROSINE-PROTEIN KINASE"/>
    <property type="match status" value="1"/>
</dbReference>
<gene>
    <name evidence="11" type="ORF">SAMN02745118_02583</name>
</gene>
<dbReference type="Pfam" id="PF02706">
    <property type="entry name" value="Wzz"/>
    <property type="match status" value="1"/>
</dbReference>
<evidence type="ECO:0000256" key="5">
    <source>
        <dbReference type="ARBA" id="ARBA00022989"/>
    </source>
</evidence>
<keyword evidence="6 8" id="KW-0472">Membrane</keyword>
<keyword evidence="3" id="KW-1003">Cell membrane</keyword>
<dbReference type="GO" id="GO:0004713">
    <property type="term" value="F:protein tyrosine kinase activity"/>
    <property type="evidence" value="ECO:0007669"/>
    <property type="project" value="TreeGrafter"/>
</dbReference>
<evidence type="ECO:0000256" key="2">
    <source>
        <dbReference type="ARBA" id="ARBA00006683"/>
    </source>
</evidence>
<dbReference type="AlphaFoldDB" id="A0A1T4QIZ8"/>
<evidence type="ECO:0000256" key="6">
    <source>
        <dbReference type="ARBA" id="ARBA00023136"/>
    </source>
</evidence>
<comment type="subcellular location">
    <subcellularLocation>
        <location evidence="1">Cell membrane</location>
        <topology evidence="1">Multi-pass membrane protein</topology>
    </subcellularLocation>
</comment>
<evidence type="ECO:0000313" key="11">
    <source>
        <dbReference type="EMBL" id="SKA03662.1"/>
    </source>
</evidence>
<dbReference type="InterPro" id="IPR003856">
    <property type="entry name" value="LPS_length_determ_N"/>
</dbReference>
<keyword evidence="7" id="KW-0175">Coiled coil</keyword>
<accession>A0A1T4QIZ8</accession>
<feature type="transmembrane region" description="Helical" evidence="8">
    <location>
        <begin position="32"/>
        <end position="53"/>
    </location>
</feature>
<dbReference type="Proteomes" id="UP000190625">
    <property type="component" value="Unassembled WGS sequence"/>
</dbReference>
<dbReference type="EMBL" id="FUWM01000028">
    <property type="protein sequence ID" value="SKA03662.1"/>
    <property type="molecule type" value="Genomic_DNA"/>
</dbReference>
<keyword evidence="12" id="KW-1185">Reference proteome</keyword>
<keyword evidence="5 8" id="KW-1133">Transmembrane helix</keyword>
<evidence type="ECO:0000256" key="4">
    <source>
        <dbReference type="ARBA" id="ARBA00022692"/>
    </source>
</evidence>
<feature type="coiled-coil region" evidence="7">
    <location>
        <begin position="290"/>
        <end position="331"/>
    </location>
</feature>
<sequence length="422" mass="48886">MEKPQPNREPHYDDYYEIDLREYITLLWEGKALIIGLFIVAVLAAGIISQYFIAPVYQTEAQMLAPTFNLSNEKQLDSDDYLSFLKSPKLGQKVINKFKLDKDKENFTVENLNKMLSVSSKKDSNLVTVTLESNDPQLAKKILSYWIKLFQQNVDEFIENHNNSYFRNLKQNMESSKEEYNTALNKWTSFNQKVNLNLLTSQLQERESRLSTFEIKKSDLQNNIEKLTAGYKEIQQMINNTDKFIVTREQISDSSLRKLKAIINDEDILENLITENESLSPQYSNLMNIKNKIQQKLTTNKAELNSLTNEIDKLQKEIPKLQSKVAQYQKQKGLLKDKLNMTRQNYQEGQLAYNQAMRELSQKNYQIDIVKQTIVPENPISPNKKLNVAIAGVLALMLGVFIVFFKEFMAEESIVETTSKKA</sequence>
<feature type="domain" description="Polysaccharide chain length determinant N-terminal" evidence="9">
    <location>
        <begin position="17"/>
        <end position="97"/>
    </location>
</feature>
<evidence type="ECO:0000256" key="1">
    <source>
        <dbReference type="ARBA" id="ARBA00004651"/>
    </source>
</evidence>
<evidence type="ECO:0000256" key="8">
    <source>
        <dbReference type="SAM" id="Phobius"/>
    </source>
</evidence>
<evidence type="ECO:0000256" key="3">
    <source>
        <dbReference type="ARBA" id="ARBA00022475"/>
    </source>
</evidence>
<reference evidence="12" key="1">
    <citation type="submission" date="2017-02" db="EMBL/GenBank/DDBJ databases">
        <authorList>
            <person name="Varghese N."/>
            <person name="Submissions S."/>
        </authorList>
    </citation>
    <scope>NUCLEOTIDE SEQUENCE [LARGE SCALE GENOMIC DNA]</scope>
    <source>
        <strain evidence="12">ATCC BAA-73</strain>
    </source>
</reference>
<evidence type="ECO:0000259" key="10">
    <source>
        <dbReference type="Pfam" id="PF13807"/>
    </source>
</evidence>
<comment type="similarity">
    <text evidence="2">Belongs to the CpsC/CapA family.</text>
</comment>
<dbReference type="OrthoDB" id="2360475at2"/>
<evidence type="ECO:0000256" key="7">
    <source>
        <dbReference type="SAM" id="Coils"/>
    </source>
</evidence>
<keyword evidence="4 8" id="KW-0812">Transmembrane</keyword>